<evidence type="ECO:0000313" key="1">
    <source>
        <dbReference type="EMBL" id="EPA04459.1"/>
    </source>
</evidence>
<gene>
    <name evidence="1" type="ORF">BG20_I1011</name>
</gene>
<dbReference type="EMBL" id="AHJG01000294">
    <property type="protein sequence ID" value="EPA04459.1"/>
    <property type="molecule type" value="Genomic_DNA"/>
</dbReference>
<keyword evidence="2" id="KW-1185">Reference proteome</keyword>
<evidence type="ECO:0008006" key="3">
    <source>
        <dbReference type="Google" id="ProtNLM"/>
    </source>
</evidence>
<dbReference type="Proteomes" id="UP000014065">
    <property type="component" value="Unassembled WGS sequence"/>
</dbReference>
<evidence type="ECO:0000313" key="2">
    <source>
        <dbReference type="Proteomes" id="UP000014065"/>
    </source>
</evidence>
<name>S2EPP3_9ARCH</name>
<protein>
    <recommendedName>
        <fullName evidence="3">C2H2-type domain-containing protein</fullName>
    </recommendedName>
</protein>
<accession>S2EPP3</accession>
<dbReference type="AlphaFoldDB" id="S2EPP3"/>
<organism evidence="1 2">
    <name type="scientific">Candidatus Nitrosarchaeum limnium BG20</name>
    <dbReference type="NCBI Taxonomy" id="859192"/>
    <lineage>
        <taxon>Archaea</taxon>
        <taxon>Nitrososphaerota</taxon>
        <taxon>Nitrososphaeria</taxon>
        <taxon>Nitrosopumilales</taxon>
        <taxon>Nitrosopumilaceae</taxon>
        <taxon>Nitrosarchaeum</taxon>
    </lineage>
</organism>
<reference evidence="1 2" key="1">
    <citation type="journal article" date="2012" name="J. Bacteriol.">
        <title>Genome Sequence of "Candidatus Nitrosoarchaeum limnia" BG20, a Low-Salinity Ammonia-Oxidizing Archaeon from the San Francisco Bay Estuary.</title>
        <authorList>
            <person name="Mosier A.C."/>
            <person name="Allen E.E."/>
            <person name="Kim M."/>
            <person name="Ferriera S."/>
            <person name="Francis C.A."/>
        </authorList>
    </citation>
    <scope>NUCLEOTIDE SEQUENCE [LARGE SCALE GENOMIC DNA]</scope>
    <source>
        <strain evidence="1 2">BG20</strain>
    </source>
</reference>
<sequence>MIFDSRKSFEKHLIKHSSTVLCEICPIDIAISKFVNLFKKKSPHNME</sequence>
<proteinExistence type="predicted"/>
<comment type="caution">
    <text evidence="1">The sequence shown here is derived from an EMBL/GenBank/DDBJ whole genome shotgun (WGS) entry which is preliminary data.</text>
</comment>